<dbReference type="EMBL" id="BARS01047578">
    <property type="protein sequence ID" value="GAG28565.1"/>
    <property type="molecule type" value="Genomic_DNA"/>
</dbReference>
<sequence length="144" mass="16775">LKDLAVVNGENPDDVPKEGYFEISRAYVKDPPQGKLKYKLCARRVPSWIPIDAFKYIFTPYVSDINKKGCIVIHRKKSYDTYPLVNFIDTKDKSRMVFITFDSSTRDALFALLMTKKTRIVHPNDHTKKCEIIFTHAFDNKNNR</sequence>
<evidence type="ECO:0000313" key="1">
    <source>
        <dbReference type="EMBL" id="GAG28565.1"/>
    </source>
</evidence>
<reference evidence="1" key="1">
    <citation type="journal article" date="2014" name="Front. Microbiol.">
        <title>High frequency of phylogenetically diverse reductive dehalogenase-homologous genes in deep subseafloor sedimentary metagenomes.</title>
        <authorList>
            <person name="Kawai M."/>
            <person name="Futagami T."/>
            <person name="Toyoda A."/>
            <person name="Takaki Y."/>
            <person name="Nishi S."/>
            <person name="Hori S."/>
            <person name="Arai W."/>
            <person name="Tsubouchi T."/>
            <person name="Morono Y."/>
            <person name="Uchiyama I."/>
            <person name="Ito T."/>
            <person name="Fujiyama A."/>
            <person name="Inagaki F."/>
            <person name="Takami H."/>
        </authorList>
    </citation>
    <scope>NUCLEOTIDE SEQUENCE</scope>
    <source>
        <strain evidence="1">Expedition CK06-06</strain>
    </source>
</reference>
<gene>
    <name evidence="1" type="ORF">S01H1_71451</name>
</gene>
<protein>
    <submittedName>
        <fullName evidence="1">Uncharacterized protein</fullName>
    </submittedName>
</protein>
<comment type="caution">
    <text evidence="1">The sequence shown here is derived from an EMBL/GenBank/DDBJ whole genome shotgun (WGS) entry which is preliminary data.</text>
</comment>
<proteinExistence type="predicted"/>
<dbReference type="AlphaFoldDB" id="X0WD63"/>
<name>X0WD63_9ZZZZ</name>
<organism evidence="1">
    <name type="scientific">marine sediment metagenome</name>
    <dbReference type="NCBI Taxonomy" id="412755"/>
    <lineage>
        <taxon>unclassified sequences</taxon>
        <taxon>metagenomes</taxon>
        <taxon>ecological metagenomes</taxon>
    </lineage>
</organism>
<feature type="non-terminal residue" evidence="1">
    <location>
        <position position="1"/>
    </location>
</feature>
<accession>X0WD63</accession>